<keyword evidence="1" id="KW-0808">Transferase</keyword>
<evidence type="ECO:0000256" key="1">
    <source>
        <dbReference type="ARBA" id="ARBA00022679"/>
    </source>
</evidence>
<dbReference type="EMBL" id="NAAD01000004">
    <property type="protein sequence ID" value="ORJ62044.1"/>
    <property type="molecule type" value="Genomic_DNA"/>
</dbReference>
<keyword evidence="5" id="KW-1185">Reference proteome</keyword>
<evidence type="ECO:0000259" key="2">
    <source>
        <dbReference type="Pfam" id="PF00793"/>
    </source>
</evidence>
<dbReference type="Gene3D" id="3.30.70.1140">
    <property type="entry name" value="Phospho-2-dehydro-3-deoxyheptonate aldolase, domain 1"/>
    <property type="match status" value="1"/>
</dbReference>
<dbReference type="Gene3D" id="3.20.20.70">
    <property type="entry name" value="Aldolase class I"/>
    <property type="match status" value="1"/>
</dbReference>
<dbReference type="OrthoDB" id="9802281at2"/>
<dbReference type="RefSeq" id="WP_085009598.1">
    <property type="nucleotide sequence ID" value="NZ_NAAD01000004.1"/>
</dbReference>
<dbReference type="InterPro" id="IPR006218">
    <property type="entry name" value="DAHP1/KDSA"/>
</dbReference>
<reference evidence="4 5" key="1">
    <citation type="submission" date="2017-03" db="EMBL/GenBank/DDBJ databases">
        <title>Genome sequence of Geothermobacter sp. EPR-M, Deep-Sea Iron Reducer.</title>
        <authorList>
            <person name="Tully B."/>
            <person name="Savalia P."/>
            <person name="Abuyen K."/>
            <person name="Baughan C."/>
            <person name="Romero E."/>
            <person name="Ronkowski C."/>
            <person name="Torres B."/>
            <person name="Tremblay J."/>
            <person name="Trujillo A."/>
            <person name="Tyler M."/>
            <person name="Perez-Rodriguez I."/>
            <person name="Amend J."/>
        </authorList>
    </citation>
    <scope>NUCLEOTIDE SEQUENCE [LARGE SCALE GENOMIC DNA]</scope>
    <source>
        <strain evidence="4 5">EPR-M</strain>
    </source>
</reference>
<dbReference type="InterPro" id="IPR052899">
    <property type="entry name" value="Class-I_DAHP_synthase"/>
</dbReference>
<proteinExistence type="predicted"/>
<dbReference type="InterPro" id="IPR013785">
    <property type="entry name" value="Aldolase_TIM"/>
</dbReference>
<evidence type="ECO:0000259" key="3">
    <source>
        <dbReference type="Pfam" id="PF18152"/>
    </source>
</evidence>
<dbReference type="NCBIfam" id="NF006421">
    <property type="entry name" value="PRK08673.1"/>
    <property type="match status" value="1"/>
</dbReference>
<protein>
    <submittedName>
        <fullName evidence="4">3-deoxy-7-phosphoheptulonate synthase</fullName>
    </submittedName>
</protein>
<dbReference type="Pfam" id="PF00793">
    <property type="entry name" value="DAHP_synth_1"/>
    <property type="match status" value="1"/>
</dbReference>
<name>A0A1X0YAM7_9BACT</name>
<dbReference type="SUPFAM" id="SSF51569">
    <property type="entry name" value="Aldolase"/>
    <property type="match status" value="1"/>
</dbReference>
<dbReference type="GO" id="GO:0009073">
    <property type="term" value="P:aromatic amino acid family biosynthetic process"/>
    <property type="evidence" value="ECO:0007669"/>
    <property type="project" value="InterPro"/>
</dbReference>
<comment type="caution">
    <text evidence="4">The sequence shown here is derived from an EMBL/GenBank/DDBJ whole genome shotgun (WGS) entry which is preliminary data.</text>
</comment>
<dbReference type="PANTHER" id="PTHR43018">
    <property type="entry name" value="PHOSPHO-2-DEHYDRO-3-DEOXYHEPTONATE ALDOLASE"/>
    <property type="match status" value="1"/>
</dbReference>
<evidence type="ECO:0000313" key="4">
    <source>
        <dbReference type="EMBL" id="ORJ62044.1"/>
    </source>
</evidence>
<dbReference type="NCBIfam" id="NF009239">
    <property type="entry name" value="PRK12595.1"/>
    <property type="match status" value="1"/>
</dbReference>
<sequence length="343" mass="36723">MIIVMKSGAGRQELAEVKKRIRELGYKPHVIHGATRNVVGAVGDERGKAVLQSLQSLSGVDNVVPILKPFKLASREVKPEPSLVEIVPGLSVGGDEFIVMAGPCSVESEAQILQSAHAVKAAGARLLRGGAFKPRTSPYSFQGLEEEGLKLLAAAREETGLPIVTEVVNPRDVELVARYADVMQVGARNVQNFALLKMLGQLDKPILLKRGMATTIQEYLMSAEYILSEGNRRVILCERGIRTFETATRNTLDISAVPVLKSQTHLPVIVDPSHATGHARLIAPMSYAAVAAGADGLIVEVHPRPEEAASDGPQSLKPADFAAMMKKLAAYAEVAERSLATGD</sequence>
<dbReference type="NCBIfam" id="TIGR01361">
    <property type="entry name" value="DAHP_synth_Bsub"/>
    <property type="match status" value="1"/>
</dbReference>
<dbReference type="PANTHER" id="PTHR43018:SF3">
    <property type="entry name" value="CARBOXYSOME FORMATION PROTEIN"/>
    <property type="match status" value="1"/>
</dbReference>
<gene>
    <name evidence="4" type="ORF">B5V00_04645</name>
</gene>
<dbReference type="GO" id="GO:0016740">
    <property type="term" value="F:transferase activity"/>
    <property type="evidence" value="ECO:0007669"/>
    <property type="project" value="UniProtKB-KW"/>
</dbReference>
<feature type="domain" description="DAHP synthase ferredoxin-like" evidence="3">
    <location>
        <begin position="1"/>
        <end position="68"/>
    </location>
</feature>
<organism evidence="4 5">
    <name type="scientific">Geothermobacter hydrogeniphilus</name>
    <dbReference type="NCBI Taxonomy" id="1969733"/>
    <lineage>
        <taxon>Bacteria</taxon>
        <taxon>Pseudomonadati</taxon>
        <taxon>Thermodesulfobacteriota</taxon>
        <taxon>Desulfuromonadia</taxon>
        <taxon>Desulfuromonadales</taxon>
        <taxon>Geothermobacteraceae</taxon>
        <taxon>Geothermobacter</taxon>
    </lineage>
</organism>
<dbReference type="Pfam" id="PF18152">
    <property type="entry name" value="DAHP_snth_FXD"/>
    <property type="match status" value="1"/>
</dbReference>
<accession>A0A1X0YAM7</accession>
<dbReference type="InterPro" id="IPR006268">
    <property type="entry name" value="DAHP_syn_2"/>
</dbReference>
<dbReference type="STRING" id="1969733.B5V00_04645"/>
<dbReference type="Proteomes" id="UP000193136">
    <property type="component" value="Unassembled WGS sequence"/>
</dbReference>
<dbReference type="AlphaFoldDB" id="A0A1X0YAM7"/>
<evidence type="ECO:0000313" key="5">
    <source>
        <dbReference type="Proteomes" id="UP000193136"/>
    </source>
</evidence>
<dbReference type="InterPro" id="IPR041071">
    <property type="entry name" value="DAHP_snth_FXD"/>
</dbReference>
<dbReference type="GO" id="GO:0016832">
    <property type="term" value="F:aldehyde-lyase activity"/>
    <property type="evidence" value="ECO:0007669"/>
    <property type="project" value="InterPro"/>
</dbReference>
<feature type="domain" description="DAHP synthetase I/KDSA" evidence="2">
    <location>
        <begin position="92"/>
        <end position="328"/>
    </location>
</feature>